<dbReference type="Proteomes" id="UP000440096">
    <property type="component" value="Unassembled WGS sequence"/>
</dbReference>
<organism evidence="3 4">
    <name type="scientific">Amycolatopsis pithecellobii</name>
    <dbReference type="NCBI Taxonomy" id="664692"/>
    <lineage>
        <taxon>Bacteria</taxon>
        <taxon>Bacillati</taxon>
        <taxon>Actinomycetota</taxon>
        <taxon>Actinomycetes</taxon>
        <taxon>Pseudonocardiales</taxon>
        <taxon>Pseudonocardiaceae</taxon>
        <taxon>Amycolatopsis</taxon>
    </lineage>
</organism>
<comment type="caution">
    <text evidence="3">The sequence shown here is derived from an EMBL/GenBank/DDBJ whole genome shotgun (WGS) entry which is preliminary data.</text>
</comment>
<evidence type="ECO:0000256" key="1">
    <source>
        <dbReference type="SAM" id="MobiDB-lite"/>
    </source>
</evidence>
<feature type="region of interest" description="Disordered" evidence="1">
    <location>
        <begin position="1"/>
        <end position="31"/>
    </location>
</feature>
<accession>A0A6N7YX82</accession>
<dbReference type="Pfam" id="PF13577">
    <property type="entry name" value="SnoaL_4"/>
    <property type="match status" value="1"/>
</dbReference>
<reference evidence="3 4" key="1">
    <citation type="submission" date="2019-11" db="EMBL/GenBank/DDBJ databases">
        <title>Draft genome of Amycolatopsis RM579.</title>
        <authorList>
            <person name="Duangmal K."/>
            <person name="Mingma R."/>
        </authorList>
    </citation>
    <scope>NUCLEOTIDE SEQUENCE [LARGE SCALE GENOMIC DNA]</scope>
    <source>
        <strain evidence="3 4">RM579</strain>
    </source>
</reference>
<dbReference type="EMBL" id="WMBA01000003">
    <property type="protein sequence ID" value="MTD52949.1"/>
    <property type="molecule type" value="Genomic_DNA"/>
</dbReference>
<dbReference type="Gene3D" id="3.10.450.50">
    <property type="match status" value="1"/>
</dbReference>
<name>A0A6N7YX82_9PSEU</name>
<feature type="compositionally biased region" description="Low complexity" evidence="1">
    <location>
        <begin position="16"/>
        <end position="27"/>
    </location>
</feature>
<dbReference type="InterPro" id="IPR037401">
    <property type="entry name" value="SnoaL-like"/>
</dbReference>
<evidence type="ECO:0000313" key="4">
    <source>
        <dbReference type="Proteomes" id="UP000440096"/>
    </source>
</evidence>
<keyword evidence="4" id="KW-1185">Reference proteome</keyword>
<evidence type="ECO:0000313" key="3">
    <source>
        <dbReference type="EMBL" id="MTD52949.1"/>
    </source>
</evidence>
<gene>
    <name evidence="3" type="ORF">GKO32_03015</name>
</gene>
<proteinExistence type="predicted"/>
<dbReference type="InterPro" id="IPR032710">
    <property type="entry name" value="NTF2-like_dom_sf"/>
</dbReference>
<sequence>MRARWPARRSVPATGRSPRPSSPRSPSAAETMCTTAVLLDPRLPDQTGLEAEAGAVRTVLLAERTAKDLGQWELMASAFAPDARVSVSWFQGSGADFVESARARSARGGSPSFHEIGAISVVVRENRALADTGCAVHIRGTLEDVPVDVVSRGRLCWRAERLADRWLIAGMDMIYFRDNISAVEPGAPLALPGSVHDQRPSYRHLAVLLRDMGHPVAPDLPGADRPDLIEALFSEQRHWFFS</sequence>
<protein>
    <recommendedName>
        <fullName evidence="2">SnoaL-like domain-containing protein</fullName>
    </recommendedName>
</protein>
<dbReference type="SUPFAM" id="SSF54427">
    <property type="entry name" value="NTF2-like"/>
    <property type="match status" value="1"/>
</dbReference>
<feature type="domain" description="SnoaL-like" evidence="2">
    <location>
        <begin position="65"/>
        <end position="171"/>
    </location>
</feature>
<dbReference type="AlphaFoldDB" id="A0A6N7YX82"/>
<dbReference type="OrthoDB" id="1492465at2"/>
<evidence type="ECO:0000259" key="2">
    <source>
        <dbReference type="Pfam" id="PF13577"/>
    </source>
</evidence>